<sequence>ANAISTVQNPDRAAAATRRAIRNAKEETGEEPTEVQVRPELRSLDNPEVSVGSKPDVEDAAEVPETAFSIKTDQEASTDA</sequence>
<feature type="non-terminal residue" evidence="2">
    <location>
        <position position="1"/>
    </location>
</feature>
<protein>
    <submittedName>
        <fullName evidence="2">Uncharacterized protein</fullName>
    </submittedName>
</protein>
<gene>
    <name evidence="2" type="ORF">QP229_12845</name>
</gene>
<dbReference type="EMBL" id="JASOIH010000598">
    <property type="protein sequence ID" value="MDK6900836.1"/>
    <property type="molecule type" value="Genomic_DNA"/>
</dbReference>
<comment type="caution">
    <text evidence="2">The sequence shown here is derived from an EMBL/GenBank/DDBJ whole genome shotgun (WGS) entry which is preliminary data.</text>
</comment>
<name>A0AAW6Y0M6_STRAG</name>
<evidence type="ECO:0000256" key="1">
    <source>
        <dbReference type="SAM" id="MobiDB-lite"/>
    </source>
</evidence>
<accession>A0AAW6Y0M6</accession>
<proteinExistence type="predicted"/>
<reference evidence="2" key="1">
    <citation type="submission" date="2023-05" db="EMBL/GenBank/DDBJ databases">
        <title>Cataloging the Phylogenetic Diversity of Human Bladder Bacteria.</title>
        <authorList>
            <person name="Du J."/>
        </authorList>
    </citation>
    <scope>NUCLEOTIDE SEQUENCE</scope>
    <source>
        <strain evidence="2">UMB8703</strain>
    </source>
</reference>
<feature type="compositionally biased region" description="Polar residues" evidence="1">
    <location>
        <begin position="69"/>
        <end position="80"/>
    </location>
</feature>
<feature type="region of interest" description="Disordered" evidence="1">
    <location>
        <begin position="1"/>
        <end position="80"/>
    </location>
</feature>
<feature type="non-terminal residue" evidence="2">
    <location>
        <position position="80"/>
    </location>
</feature>
<evidence type="ECO:0000313" key="2">
    <source>
        <dbReference type="EMBL" id="MDK6900836.1"/>
    </source>
</evidence>
<dbReference type="AlphaFoldDB" id="A0AAW6Y0M6"/>
<dbReference type="Proteomes" id="UP001230629">
    <property type="component" value="Unassembled WGS sequence"/>
</dbReference>
<evidence type="ECO:0000313" key="3">
    <source>
        <dbReference type="Proteomes" id="UP001230629"/>
    </source>
</evidence>
<organism evidence="2 3">
    <name type="scientific">Streptococcus agalactiae</name>
    <dbReference type="NCBI Taxonomy" id="1311"/>
    <lineage>
        <taxon>Bacteria</taxon>
        <taxon>Bacillati</taxon>
        <taxon>Bacillota</taxon>
        <taxon>Bacilli</taxon>
        <taxon>Lactobacillales</taxon>
        <taxon>Streptococcaceae</taxon>
        <taxon>Streptococcus</taxon>
    </lineage>
</organism>
<dbReference type="RefSeq" id="WP_285312386.1">
    <property type="nucleotide sequence ID" value="NZ_JASOIH010000598.1"/>
</dbReference>